<reference evidence="2 3" key="1">
    <citation type="submission" date="2018-12" db="EMBL/GenBank/DDBJ databases">
        <authorList>
            <person name="Sun L."/>
            <person name="Chen Z."/>
        </authorList>
    </citation>
    <scope>NUCLEOTIDE SEQUENCE [LARGE SCALE GENOMIC DNA]</scope>
    <source>
        <strain evidence="2 3">DSM 15890</strain>
    </source>
</reference>
<protein>
    <submittedName>
        <fullName evidence="2">Glycosyltransferase family 2 protein</fullName>
    </submittedName>
</protein>
<dbReference type="EMBL" id="RZNY01000001">
    <property type="protein sequence ID" value="RUT48746.1"/>
    <property type="molecule type" value="Genomic_DNA"/>
</dbReference>
<sequence length="229" mass="27166">MVSIICCTMRDSFMDKIFQNYVRQNIEKKEMIIVLNRDHMEIEKWNKKASEYKNVSVYQLSEKYTLGKCLNYGMTKTKYNIVAKFDDDDYYAANYLKESLDALKDTEASIIGKETSFLYFEEKEVLMLYREGGENNYSRKVKGGTLVFFKSVWEKVKFNETKVNGSDNHFLNKCRRNGYKIYSVSRNNYVCVRREDISTHTQKRTTAEFMDRCKLICYTNNYIPLITKD</sequence>
<organism evidence="2 3">
    <name type="scientific">Paenibacillus anaericanus</name>
    <dbReference type="NCBI Taxonomy" id="170367"/>
    <lineage>
        <taxon>Bacteria</taxon>
        <taxon>Bacillati</taxon>
        <taxon>Bacillota</taxon>
        <taxon>Bacilli</taxon>
        <taxon>Bacillales</taxon>
        <taxon>Paenibacillaceae</taxon>
        <taxon>Paenibacillus</taxon>
    </lineage>
</organism>
<dbReference type="Gene3D" id="3.90.550.10">
    <property type="entry name" value="Spore Coat Polysaccharide Biosynthesis Protein SpsA, Chain A"/>
    <property type="match status" value="1"/>
</dbReference>
<dbReference type="CDD" id="cd00761">
    <property type="entry name" value="Glyco_tranf_GTA_type"/>
    <property type="match status" value="1"/>
</dbReference>
<feature type="domain" description="Glycosyltransferase 2-like" evidence="1">
    <location>
        <begin position="4"/>
        <end position="111"/>
    </location>
</feature>
<dbReference type="InterPro" id="IPR001173">
    <property type="entry name" value="Glyco_trans_2-like"/>
</dbReference>
<dbReference type="RefSeq" id="WP_127190337.1">
    <property type="nucleotide sequence ID" value="NZ_RZNY01000001.1"/>
</dbReference>
<dbReference type="Proteomes" id="UP000279446">
    <property type="component" value="Unassembled WGS sequence"/>
</dbReference>
<dbReference type="GO" id="GO:0016740">
    <property type="term" value="F:transferase activity"/>
    <property type="evidence" value="ECO:0007669"/>
    <property type="project" value="UniProtKB-KW"/>
</dbReference>
<comment type="caution">
    <text evidence="2">The sequence shown here is derived from an EMBL/GenBank/DDBJ whole genome shotgun (WGS) entry which is preliminary data.</text>
</comment>
<dbReference type="Pfam" id="PF00535">
    <property type="entry name" value="Glycos_transf_2"/>
    <property type="match status" value="1"/>
</dbReference>
<dbReference type="SUPFAM" id="SSF53448">
    <property type="entry name" value="Nucleotide-diphospho-sugar transferases"/>
    <property type="match status" value="1"/>
</dbReference>
<gene>
    <name evidence="2" type="ORF">EJP82_02085</name>
</gene>
<dbReference type="InterPro" id="IPR029044">
    <property type="entry name" value="Nucleotide-diphossugar_trans"/>
</dbReference>
<dbReference type="AlphaFoldDB" id="A0A3S1DW54"/>
<keyword evidence="3" id="KW-1185">Reference proteome</keyword>
<evidence type="ECO:0000313" key="2">
    <source>
        <dbReference type="EMBL" id="RUT48746.1"/>
    </source>
</evidence>
<name>A0A3S1DW54_9BACL</name>
<proteinExistence type="predicted"/>
<dbReference type="OrthoDB" id="6713581at2"/>
<accession>A0A3S1DW54</accession>
<evidence type="ECO:0000259" key="1">
    <source>
        <dbReference type="Pfam" id="PF00535"/>
    </source>
</evidence>
<evidence type="ECO:0000313" key="3">
    <source>
        <dbReference type="Proteomes" id="UP000279446"/>
    </source>
</evidence>
<keyword evidence="2" id="KW-0808">Transferase</keyword>